<dbReference type="EMBL" id="KY407661">
    <property type="protein sequence ID" value="ARK14900.1"/>
    <property type="molecule type" value="Genomic_DNA"/>
</dbReference>
<protein>
    <submittedName>
        <fullName evidence="1">Putative HNH homing endonuclease</fullName>
    </submittedName>
</protein>
<proteinExistence type="predicted"/>
<geneLocation type="chloroplast" evidence="1"/>
<dbReference type="GeneID" id="32884472"/>
<name>A0A1W6EHN9_9CHLO</name>
<gene>
    <name evidence="1" type="primary">orf271</name>
</gene>
<keyword evidence="1" id="KW-0255">Endonuclease</keyword>
<sequence>MANAYYLILKLFFSKKNDLTNRPQKNLEGFKDYLNFLENNSVQQKVDPKTTKLLKKSNELNINYEVHIHHIIPKYWFNDNPEYKSVFMDCLDNCVLLTRVNHIYAHVILFRLFKDPRDRGAILLLKNQKVEAFLEFRRAGAYAAHLLQKQKCLGFWNSEQQKKNSLKSMAQENAIVSRSLGGKKGGYNKNINKIIRKTDKVLFLFQDQPFLCVLNCQTGGDVLKILYQAKPTSLKRVTPLLKKERKKLNGWSCVWLEKDGQKIEAKKAISS</sequence>
<keyword evidence="1" id="KW-0540">Nuclease</keyword>
<keyword evidence="1" id="KW-0150">Chloroplast</keyword>
<keyword evidence="1" id="KW-0378">Hydrolase</keyword>
<accession>A0A1W6EHN9</accession>
<reference evidence="1" key="1">
    <citation type="journal article" date="2017" name="Sci. Rep.">
        <title>Divergent copies of the large inverted repeat in the chloroplast genomes of ulvophycean green algae.</title>
        <authorList>
            <person name="Turmel M."/>
            <person name="Otis C."/>
            <person name="Lemieux C."/>
        </authorList>
    </citation>
    <scope>NUCLEOTIDE SEQUENCE</scope>
</reference>
<evidence type="ECO:0000313" key="1">
    <source>
        <dbReference type="EMBL" id="ARK14900.1"/>
    </source>
</evidence>
<dbReference type="RefSeq" id="YP_009367897.1">
    <property type="nucleotide sequence ID" value="NC_034714.1"/>
</dbReference>
<dbReference type="AlphaFoldDB" id="A0A1W6EHN9"/>
<organism evidence="1">
    <name type="scientific">Hazenia capsulata</name>
    <dbReference type="NCBI Taxonomy" id="2202518"/>
    <lineage>
        <taxon>Eukaryota</taxon>
        <taxon>Viridiplantae</taxon>
        <taxon>Chlorophyta</taxon>
        <taxon>core chlorophytes</taxon>
        <taxon>Ulvophyceae</taxon>
        <taxon>OUU clade</taxon>
        <taxon>Ulotrichales</taxon>
        <taxon>Hazeniaceae</taxon>
        <taxon>Hazenia</taxon>
    </lineage>
</organism>
<keyword evidence="1" id="KW-0934">Plastid</keyword>
<dbReference type="GO" id="GO:0004519">
    <property type="term" value="F:endonuclease activity"/>
    <property type="evidence" value="ECO:0007669"/>
    <property type="project" value="UniProtKB-KW"/>
</dbReference>